<gene>
    <name evidence="1" type="ORF">SCULI_v1c04970</name>
</gene>
<proteinExistence type="predicted"/>
<dbReference type="Proteomes" id="UP000019267">
    <property type="component" value="Chromosome"/>
</dbReference>
<reference evidence="1 2" key="1">
    <citation type="journal article" date="2014" name="Genome Biol. Evol.">
        <title>Molecular evolution of the substrate utilization strategies and putative virulence factors in mosquito-associated Spiroplasma species.</title>
        <authorList>
            <person name="Chang T.H."/>
            <person name="Lo W.S."/>
            <person name="Ku C."/>
            <person name="Chen L.L."/>
            <person name="Kuo C.H."/>
        </authorList>
    </citation>
    <scope>NUCLEOTIDE SEQUENCE [LARGE SCALE GENOMIC DNA]</scope>
    <source>
        <strain evidence="1">AES-1</strain>
    </source>
</reference>
<dbReference type="PATRIC" id="fig|1276246.3.peg.495"/>
<dbReference type="RefSeq" id="WP_025363075.1">
    <property type="nucleotide sequence ID" value="NZ_CP006681.1"/>
</dbReference>
<sequence length="231" mass="27564">MINSYKPSVLNENQINHLKNVNPFWDKELKKAFKKLEKWLLKFNKNLDNFKLTFTTSYEQYSQMFKSVDNYKNFFNQKYSLIKSNVRILKKFHKFIIDYCTTLGIVKAIETIANYFEGINKTDIGNKKQYCLELINKIIDQNLEIFKKELLVQLKNDEYIPMVVDQVIKIDTKITDISFLAIIVTKYLRQLLKVKKISEDKFINCNVSVIEFYAYINSFSFIMSHFLKDVY</sequence>
<name>W6A6U1_9MOLU</name>
<evidence type="ECO:0000313" key="1">
    <source>
        <dbReference type="EMBL" id="AHI52838.1"/>
    </source>
</evidence>
<organism evidence="1 2">
    <name type="scientific">Spiroplasma culicicola AES-1</name>
    <dbReference type="NCBI Taxonomy" id="1276246"/>
    <lineage>
        <taxon>Bacteria</taxon>
        <taxon>Bacillati</taxon>
        <taxon>Mycoplasmatota</taxon>
        <taxon>Mollicutes</taxon>
        <taxon>Entomoplasmatales</taxon>
        <taxon>Spiroplasmataceae</taxon>
        <taxon>Spiroplasma</taxon>
    </lineage>
</organism>
<dbReference type="HOGENOM" id="CLU_104588_0_0_14"/>
<protein>
    <submittedName>
        <fullName evidence="1">Uncharacterized protein</fullName>
    </submittedName>
</protein>
<dbReference type="AlphaFoldDB" id="W6A6U1"/>
<dbReference type="OrthoDB" id="391832at2"/>
<keyword evidence="2" id="KW-1185">Reference proteome</keyword>
<accession>W6A6U1</accession>
<dbReference type="EMBL" id="CP006681">
    <property type="protein sequence ID" value="AHI52838.1"/>
    <property type="molecule type" value="Genomic_DNA"/>
</dbReference>
<evidence type="ECO:0000313" key="2">
    <source>
        <dbReference type="Proteomes" id="UP000019267"/>
    </source>
</evidence>
<dbReference type="KEGG" id="scq:SCULI_v1c04970"/>